<dbReference type="PANTHER" id="PTHR35174:SF3">
    <property type="entry name" value="BLL7171 PROTEIN"/>
    <property type="match status" value="1"/>
</dbReference>
<comment type="similarity">
    <text evidence="1">Belongs to the YciI family.</text>
</comment>
<dbReference type="Gene3D" id="3.30.70.1060">
    <property type="entry name" value="Dimeric alpha+beta barrel"/>
    <property type="match status" value="1"/>
</dbReference>
<evidence type="ECO:0000259" key="2">
    <source>
        <dbReference type="Pfam" id="PF03795"/>
    </source>
</evidence>
<dbReference type="Proteomes" id="UP001500683">
    <property type="component" value="Unassembled WGS sequence"/>
</dbReference>
<organism evidence="3 4">
    <name type="scientific">Actinomadura miaoliensis</name>
    <dbReference type="NCBI Taxonomy" id="430685"/>
    <lineage>
        <taxon>Bacteria</taxon>
        <taxon>Bacillati</taxon>
        <taxon>Actinomycetota</taxon>
        <taxon>Actinomycetes</taxon>
        <taxon>Streptosporangiales</taxon>
        <taxon>Thermomonosporaceae</taxon>
        <taxon>Actinomadura</taxon>
    </lineage>
</organism>
<protein>
    <submittedName>
        <fullName evidence="3">YciI family protein</fullName>
    </submittedName>
</protein>
<keyword evidence="4" id="KW-1185">Reference proteome</keyword>
<feature type="domain" description="YCII-related" evidence="2">
    <location>
        <begin position="1"/>
        <end position="114"/>
    </location>
</feature>
<accession>A0ABP7VMG4</accession>
<reference evidence="4" key="1">
    <citation type="journal article" date="2019" name="Int. J. Syst. Evol. Microbiol.">
        <title>The Global Catalogue of Microorganisms (GCM) 10K type strain sequencing project: providing services to taxonomists for standard genome sequencing and annotation.</title>
        <authorList>
            <consortium name="The Broad Institute Genomics Platform"/>
            <consortium name="The Broad Institute Genome Sequencing Center for Infectious Disease"/>
            <person name="Wu L."/>
            <person name="Ma J."/>
        </authorList>
    </citation>
    <scope>NUCLEOTIDE SEQUENCE [LARGE SCALE GENOMIC DNA]</scope>
    <source>
        <strain evidence="4">JCM 16702</strain>
    </source>
</reference>
<gene>
    <name evidence="3" type="ORF">GCM10022214_27520</name>
</gene>
<dbReference type="InterPro" id="IPR011008">
    <property type="entry name" value="Dimeric_a/b-barrel"/>
</dbReference>
<dbReference type="SUPFAM" id="SSF54909">
    <property type="entry name" value="Dimeric alpha+beta barrel"/>
    <property type="match status" value="1"/>
</dbReference>
<proteinExistence type="inferred from homology"/>
<evidence type="ECO:0000313" key="4">
    <source>
        <dbReference type="Proteomes" id="UP001500683"/>
    </source>
</evidence>
<comment type="caution">
    <text evidence="3">The sequence shown here is derived from an EMBL/GenBank/DDBJ whole genome shotgun (WGS) entry which is preliminary data.</text>
</comment>
<evidence type="ECO:0000256" key="1">
    <source>
        <dbReference type="ARBA" id="ARBA00007689"/>
    </source>
</evidence>
<evidence type="ECO:0000313" key="3">
    <source>
        <dbReference type="EMBL" id="GAA4070444.1"/>
    </source>
</evidence>
<sequence>MKYLLMIHMNPAAFDALTEEQRNEIMNAHEPFQRALKESGEFVGTHALGDPSTSAVVRVEEGGATVVTDGPFAESKEHLAGFYVVECDSRERALEIAATMPEARLLGVEVRPVVFSTGADV</sequence>
<dbReference type="EMBL" id="BAAAZG010000016">
    <property type="protein sequence ID" value="GAA4070444.1"/>
    <property type="molecule type" value="Genomic_DNA"/>
</dbReference>
<name>A0ABP7VMG4_9ACTN</name>
<dbReference type="RefSeq" id="WP_344946134.1">
    <property type="nucleotide sequence ID" value="NZ_BAAAZG010000016.1"/>
</dbReference>
<dbReference type="InterPro" id="IPR005545">
    <property type="entry name" value="YCII"/>
</dbReference>
<dbReference type="PANTHER" id="PTHR35174">
    <property type="entry name" value="BLL7171 PROTEIN-RELATED"/>
    <property type="match status" value="1"/>
</dbReference>
<dbReference type="Pfam" id="PF03795">
    <property type="entry name" value="YCII"/>
    <property type="match status" value="1"/>
</dbReference>